<sequence length="84" mass="9488">MPELWIPSFGDLKSLSYGQPQAVPCNTVLNLVGKIPHDDKPAATSLGEFYKNMNELTFKQDDVIVKNKSKRLIHNCPYLMTISH</sequence>
<proteinExistence type="predicted"/>
<keyword evidence="2" id="KW-1185">Reference proteome</keyword>
<protein>
    <submittedName>
        <fullName evidence="1">Uncharacterized protein</fullName>
    </submittedName>
</protein>
<comment type="caution">
    <text evidence="1">The sequence shown here is derived from an EMBL/GenBank/DDBJ whole genome shotgun (WGS) entry which is preliminary data.</text>
</comment>
<dbReference type="EMBL" id="BMAO01001676">
    <property type="protein sequence ID" value="GFQ75164.1"/>
    <property type="molecule type" value="Genomic_DNA"/>
</dbReference>
<dbReference type="AlphaFoldDB" id="A0A8X6FCB3"/>
<evidence type="ECO:0000313" key="2">
    <source>
        <dbReference type="Proteomes" id="UP000887116"/>
    </source>
</evidence>
<name>A0A8X6FCB3_TRICU</name>
<organism evidence="1 2">
    <name type="scientific">Trichonephila clavata</name>
    <name type="common">Joro spider</name>
    <name type="synonym">Nephila clavata</name>
    <dbReference type="NCBI Taxonomy" id="2740835"/>
    <lineage>
        <taxon>Eukaryota</taxon>
        <taxon>Metazoa</taxon>
        <taxon>Ecdysozoa</taxon>
        <taxon>Arthropoda</taxon>
        <taxon>Chelicerata</taxon>
        <taxon>Arachnida</taxon>
        <taxon>Araneae</taxon>
        <taxon>Araneomorphae</taxon>
        <taxon>Entelegynae</taxon>
        <taxon>Araneoidea</taxon>
        <taxon>Nephilidae</taxon>
        <taxon>Trichonephila</taxon>
    </lineage>
</organism>
<dbReference type="OrthoDB" id="6463991at2759"/>
<evidence type="ECO:0000313" key="1">
    <source>
        <dbReference type="EMBL" id="GFQ75164.1"/>
    </source>
</evidence>
<gene>
    <name evidence="1" type="ORF">TNCT_331301</name>
</gene>
<reference evidence="1" key="1">
    <citation type="submission" date="2020-07" db="EMBL/GenBank/DDBJ databases">
        <title>Multicomponent nature underlies the extraordinary mechanical properties of spider dragline silk.</title>
        <authorList>
            <person name="Kono N."/>
            <person name="Nakamura H."/>
            <person name="Mori M."/>
            <person name="Yoshida Y."/>
            <person name="Ohtoshi R."/>
            <person name="Malay A.D."/>
            <person name="Moran D.A.P."/>
            <person name="Tomita M."/>
            <person name="Numata K."/>
            <person name="Arakawa K."/>
        </authorList>
    </citation>
    <scope>NUCLEOTIDE SEQUENCE</scope>
</reference>
<dbReference type="Proteomes" id="UP000887116">
    <property type="component" value="Unassembled WGS sequence"/>
</dbReference>
<accession>A0A8X6FCB3</accession>